<evidence type="ECO:0000313" key="1">
    <source>
        <dbReference type="EnsemblMetazoa" id="AQUA014242-PA"/>
    </source>
</evidence>
<sequence>MFRCLWKDGGNVRNVNTHHHAAALVLLHHRAQITITLILVFNYT</sequence>
<organism evidence="1 2">
    <name type="scientific">Anopheles quadriannulatus</name>
    <name type="common">Mosquito</name>
    <dbReference type="NCBI Taxonomy" id="34691"/>
    <lineage>
        <taxon>Eukaryota</taxon>
        <taxon>Metazoa</taxon>
        <taxon>Ecdysozoa</taxon>
        <taxon>Arthropoda</taxon>
        <taxon>Hexapoda</taxon>
        <taxon>Insecta</taxon>
        <taxon>Pterygota</taxon>
        <taxon>Neoptera</taxon>
        <taxon>Endopterygota</taxon>
        <taxon>Diptera</taxon>
        <taxon>Nematocera</taxon>
        <taxon>Culicoidea</taxon>
        <taxon>Culicidae</taxon>
        <taxon>Anophelinae</taxon>
        <taxon>Anopheles</taxon>
    </lineage>
</organism>
<dbReference type="EnsemblMetazoa" id="AQUA014242-RA">
    <property type="protein sequence ID" value="AQUA014242-PA"/>
    <property type="gene ID" value="AQUA014242"/>
</dbReference>
<dbReference type="VEuPathDB" id="VectorBase:AQUA014242"/>
<reference evidence="1" key="1">
    <citation type="submission" date="2020-05" db="UniProtKB">
        <authorList>
            <consortium name="EnsemblMetazoa"/>
        </authorList>
    </citation>
    <scope>IDENTIFICATION</scope>
    <source>
        <strain evidence="1">SANGQUA</strain>
    </source>
</reference>
<protein>
    <submittedName>
        <fullName evidence="1">Uncharacterized protein</fullName>
    </submittedName>
</protein>
<name>A0A182XQV7_ANOQN</name>
<dbReference type="AlphaFoldDB" id="A0A182XQV7"/>
<dbReference type="Proteomes" id="UP000076407">
    <property type="component" value="Unassembled WGS sequence"/>
</dbReference>
<keyword evidence="2" id="KW-1185">Reference proteome</keyword>
<proteinExistence type="predicted"/>
<evidence type="ECO:0000313" key="2">
    <source>
        <dbReference type="Proteomes" id="UP000076407"/>
    </source>
</evidence>
<accession>A0A182XQV7</accession>